<sequence length="237" mass="27743">MIQLCNKVDRPEDVGYALAHPGRGLRQAADEFLELYESDRRSKVRQAVLYARLFKDHDHPREVLREIRRVAALPGKPHWPTIQDVLDRLWARHPREMFRLMPGWLTHRDAWRRWAALQGLQYPARKDPRSVLKVMRLLRGEKHVRVRRLLGEVLTDGLYLKHPEPALVEMARWLSDGARAAGSVTRQAEKFLDQSLQEGTVSNRQRSRLKRVARDLEDHHAAPVRAHARRLLRSLEN</sequence>
<evidence type="ECO:0000313" key="1">
    <source>
        <dbReference type="EMBL" id="NNF06400.1"/>
    </source>
</evidence>
<dbReference type="EMBL" id="JABDJR010000247">
    <property type="protein sequence ID" value="NNF06400.1"/>
    <property type="molecule type" value="Genomic_DNA"/>
</dbReference>
<gene>
    <name evidence="1" type="ORF">HKN21_06540</name>
</gene>
<comment type="caution">
    <text evidence="1">The sequence shown here is derived from an EMBL/GenBank/DDBJ whole genome shotgun (WGS) entry which is preliminary data.</text>
</comment>
<dbReference type="AlphaFoldDB" id="A0A7Y2E827"/>
<dbReference type="Proteomes" id="UP000547674">
    <property type="component" value="Unassembled WGS sequence"/>
</dbReference>
<proteinExistence type="predicted"/>
<evidence type="ECO:0008006" key="3">
    <source>
        <dbReference type="Google" id="ProtNLM"/>
    </source>
</evidence>
<name>A0A7Y2E827_UNCEI</name>
<dbReference type="InterPro" id="IPR016024">
    <property type="entry name" value="ARM-type_fold"/>
</dbReference>
<accession>A0A7Y2E827</accession>
<protein>
    <recommendedName>
        <fullName evidence="3">HEAT repeat domain-containing protein</fullName>
    </recommendedName>
</protein>
<evidence type="ECO:0000313" key="2">
    <source>
        <dbReference type="Proteomes" id="UP000547674"/>
    </source>
</evidence>
<dbReference type="SUPFAM" id="SSF48371">
    <property type="entry name" value="ARM repeat"/>
    <property type="match status" value="1"/>
</dbReference>
<organism evidence="1 2">
    <name type="scientific">Eiseniibacteriota bacterium</name>
    <dbReference type="NCBI Taxonomy" id="2212470"/>
    <lineage>
        <taxon>Bacteria</taxon>
        <taxon>Candidatus Eiseniibacteriota</taxon>
    </lineage>
</organism>
<reference evidence="1 2" key="1">
    <citation type="submission" date="2020-03" db="EMBL/GenBank/DDBJ databases">
        <title>Metabolic flexibility allows generalist bacteria to become dominant in a frequently disturbed ecosystem.</title>
        <authorList>
            <person name="Chen Y.-J."/>
            <person name="Leung P.M."/>
            <person name="Bay S.K."/>
            <person name="Hugenholtz P."/>
            <person name="Kessler A.J."/>
            <person name="Shelley G."/>
            <person name="Waite D.W."/>
            <person name="Cook P.L."/>
            <person name="Greening C."/>
        </authorList>
    </citation>
    <scope>NUCLEOTIDE SEQUENCE [LARGE SCALE GENOMIC DNA]</scope>
    <source>
        <strain evidence="1">SS_bin_28</strain>
    </source>
</reference>